<protein>
    <recommendedName>
        <fullName evidence="6">Protein DOM34 homolog</fullName>
    </recommendedName>
</protein>
<dbReference type="SUPFAM" id="SSF55315">
    <property type="entry name" value="L30e-like"/>
    <property type="match status" value="1"/>
</dbReference>
<dbReference type="Pfam" id="PF03465">
    <property type="entry name" value="eRF1_3"/>
    <property type="match status" value="1"/>
</dbReference>
<dbReference type="AlphaFoldDB" id="A0A433DH27"/>
<reference evidence="8 9" key="1">
    <citation type="journal article" date="2018" name="New Phytol.">
        <title>Phylogenomics of Endogonaceae and evolution of mycorrhizas within Mucoromycota.</title>
        <authorList>
            <person name="Chang Y."/>
            <person name="Desiro A."/>
            <person name="Na H."/>
            <person name="Sandor L."/>
            <person name="Lipzen A."/>
            <person name="Clum A."/>
            <person name="Barry K."/>
            <person name="Grigoriev I.V."/>
            <person name="Martin F.M."/>
            <person name="Stajich J.E."/>
            <person name="Smith M.E."/>
            <person name="Bonito G."/>
            <person name="Spatafora J.W."/>
        </authorList>
    </citation>
    <scope>NUCLEOTIDE SEQUENCE [LARGE SCALE GENOMIC DNA]</scope>
    <source>
        <strain evidence="8 9">GMNB39</strain>
    </source>
</reference>
<dbReference type="SMART" id="SM01194">
    <property type="entry name" value="eRF1_1"/>
    <property type="match status" value="1"/>
</dbReference>
<sequence>MKLIRKRIDKDGSGFVTLYPEELEDMWHVYNLIVKGDHLKATTIRRIQSESSTGSSSSQRLRITLTIVVENIDFDPQAGLLRINGRVTVENPYVKYYCTCTLATETPTFIVSVFTILKLSRSTASILQMNGHHTIDLELNRNFTLIKEEWDVIALERVDESCDVARKADVSAVVCQEGLANLCLLTQHMTIVRQRIETPVPRKRKGSVTNYEKGLVRFYDHVLQAILRHINFDIVKVVILASPGFVKDQIYQYIFDQAIKTDNKPLLEARPKFLLVHCSSGHKHALQEIMQDPATLARLADTKAAREVEALNRFYHMLNHDADRAFYGFKHVMKANERGAIGTLLVTDQLFRCVVRRGSADIATRRKYIELVENVRAIGGTVFVFSSLHVSGEQLNQLTGVAAILTFPVPDIEEEDEAENEANEGVGKSS</sequence>
<dbReference type="Gene3D" id="2.30.30.870">
    <property type="entry name" value="Pelota, domain A"/>
    <property type="match status" value="2"/>
</dbReference>
<evidence type="ECO:0000256" key="2">
    <source>
        <dbReference type="ARBA" id="ARBA00004496"/>
    </source>
</evidence>
<evidence type="ECO:0000256" key="3">
    <source>
        <dbReference type="ARBA" id="ARBA00009504"/>
    </source>
</evidence>
<dbReference type="Gene3D" id="3.30.1330.30">
    <property type="match status" value="1"/>
</dbReference>
<evidence type="ECO:0000256" key="1">
    <source>
        <dbReference type="ARBA" id="ARBA00001968"/>
    </source>
</evidence>
<keyword evidence="5 6" id="KW-0479">Metal-binding</keyword>
<comment type="similarity">
    <text evidence="3 6">Belongs to the eukaryotic release factor 1 family. Pelota subfamily.</text>
</comment>
<dbReference type="GO" id="GO:0071025">
    <property type="term" value="P:RNA surveillance"/>
    <property type="evidence" value="ECO:0007669"/>
    <property type="project" value="InterPro"/>
</dbReference>
<dbReference type="FunFam" id="2.30.30.870:FF:000001">
    <property type="entry name" value="Protein pelota homolog"/>
    <property type="match status" value="1"/>
</dbReference>
<evidence type="ECO:0000313" key="8">
    <source>
        <dbReference type="EMBL" id="RUP50137.1"/>
    </source>
</evidence>
<dbReference type="GO" id="GO:0070651">
    <property type="term" value="P:nonfunctional rRNA decay"/>
    <property type="evidence" value="ECO:0007669"/>
    <property type="project" value="TreeGrafter"/>
</dbReference>
<dbReference type="InterPro" id="IPR005142">
    <property type="entry name" value="eRF1_3"/>
</dbReference>
<keyword evidence="4 6" id="KW-0963">Cytoplasm</keyword>
<dbReference type="Proteomes" id="UP000268093">
    <property type="component" value="Unassembled WGS sequence"/>
</dbReference>
<evidence type="ECO:0000256" key="4">
    <source>
        <dbReference type="ARBA" id="ARBA00022490"/>
    </source>
</evidence>
<dbReference type="NCBIfam" id="TIGR00111">
    <property type="entry name" value="pelota"/>
    <property type="match status" value="1"/>
</dbReference>
<gene>
    <name evidence="8" type="ORF">BC936DRAFT_140226</name>
</gene>
<comment type="function">
    <text evidence="6">Component of the Dom34-Hbs1 complex, a complex that recognizes stalled ribosomes and triggers the No-Go Decay (NGD) pathway (PubMed:20890290). In the Dom34-Hbs1 complex, dom34 recognizes ribosomes stalled at the 3' end of an mRNA and engages stalled ribosomes by destabilizing mRNA in the mRNA channel. Following ribosome-binding, the Dom34-Hbs1 complex promotes the disassembly of stalled ribosomes, followed by degradation of damaged mRNAs as part of the NGD pathway.</text>
</comment>
<evidence type="ECO:0000259" key="7">
    <source>
        <dbReference type="SMART" id="SM01194"/>
    </source>
</evidence>
<dbReference type="EMBL" id="RBNI01001666">
    <property type="protein sequence ID" value="RUP50137.1"/>
    <property type="molecule type" value="Genomic_DNA"/>
</dbReference>
<dbReference type="FunFam" id="3.30.1330.30:FF:000008">
    <property type="entry name" value="Protein pelota homolog"/>
    <property type="match status" value="1"/>
</dbReference>
<dbReference type="FunFam" id="3.30.420.60:FF:000002">
    <property type="entry name" value="Protein pelota homolog"/>
    <property type="match status" value="1"/>
</dbReference>
<dbReference type="GO" id="GO:0032790">
    <property type="term" value="P:ribosome disassembly"/>
    <property type="evidence" value="ECO:0007669"/>
    <property type="project" value="TreeGrafter"/>
</dbReference>
<dbReference type="InterPro" id="IPR058547">
    <property type="entry name" value="Pelota_N"/>
</dbReference>
<dbReference type="InterPro" id="IPR005141">
    <property type="entry name" value="eRF1_2"/>
</dbReference>
<dbReference type="GO" id="GO:0005737">
    <property type="term" value="C:cytoplasm"/>
    <property type="evidence" value="ECO:0007669"/>
    <property type="project" value="UniProtKB-SubCell"/>
</dbReference>
<organism evidence="8 9">
    <name type="scientific">Jimgerdemannia flammicorona</name>
    <dbReference type="NCBI Taxonomy" id="994334"/>
    <lineage>
        <taxon>Eukaryota</taxon>
        <taxon>Fungi</taxon>
        <taxon>Fungi incertae sedis</taxon>
        <taxon>Mucoromycota</taxon>
        <taxon>Mucoromycotina</taxon>
        <taxon>Endogonomycetes</taxon>
        <taxon>Endogonales</taxon>
        <taxon>Endogonaceae</taxon>
        <taxon>Jimgerdemannia</taxon>
    </lineage>
</organism>
<dbReference type="SUPFAM" id="SSF53137">
    <property type="entry name" value="Translational machinery components"/>
    <property type="match status" value="1"/>
</dbReference>
<dbReference type="GO" id="GO:0070966">
    <property type="term" value="P:nuclear-transcribed mRNA catabolic process, no-go decay"/>
    <property type="evidence" value="ECO:0007669"/>
    <property type="project" value="InterPro"/>
</dbReference>
<dbReference type="Gene3D" id="3.30.420.60">
    <property type="entry name" value="eRF1 domain 2"/>
    <property type="match status" value="1"/>
</dbReference>
<proteinExistence type="inferred from homology"/>
<name>A0A433DH27_9FUNG</name>
<dbReference type="PANTHER" id="PTHR10853">
    <property type="entry name" value="PELOTA"/>
    <property type="match status" value="1"/>
</dbReference>
<dbReference type="Pfam" id="PF26356">
    <property type="entry name" value="Pelota_N"/>
    <property type="match status" value="2"/>
</dbReference>
<dbReference type="PANTHER" id="PTHR10853:SF0">
    <property type="entry name" value="PROTEIN PELOTA HOMOLOG"/>
    <property type="match status" value="1"/>
</dbReference>
<dbReference type="OrthoDB" id="10249111at2759"/>
<comment type="cofactor">
    <cofactor evidence="1 6">
        <name>a divalent metal cation</name>
        <dbReference type="ChEBI" id="CHEBI:60240"/>
    </cofactor>
</comment>
<dbReference type="InterPro" id="IPR004405">
    <property type="entry name" value="TF_pelota"/>
</dbReference>
<evidence type="ECO:0000313" key="9">
    <source>
        <dbReference type="Proteomes" id="UP000268093"/>
    </source>
</evidence>
<evidence type="ECO:0000256" key="5">
    <source>
        <dbReference type="ARBA" id="ARBA00022723"/>
    </source>
</evidence>
<dbReference type="Pfam" id="PF03464">
    <property type="entry name" value="eRF1_2"/>
    <property type="match status" value="1"/>
</dbReference>
<evidence type="ECO:0000256" key="6">
    <source>
        <dbReference type="RuleBase" id="RU362019"/>
    </source>
</evidence>
<accession>A0A433DH27</accession>
<keyword evidence="9" id="KW-1185">Reference proteome</keyword>
<dbReference type="InterPro" id="IPR005140">
    <property type="entry name" value="eRF1_Pelota-like_N"/>
</dbReference>
<comment type="subcellular location">
    <subcellularLocation>
        <location evidence="2 6">Cytoplasm</location>
    </subcellularLocation>
</comment>
<dbReference type="SUPFAM" id="SSF159065">
    <property type="entry name" value="Dom34/Pelota N-terminal domain-like"/>
    <property type="match status" value="2"/>
</dbReference>
<dbReference type="GO" id="GO:0070481">
    <property type="term" value="P:nuclear-transcribed mRNA catabolic process, non-stop decay"/>
    <property type="evidence" value="ECO:0007669"/>
    <property type="project" value="InterPro"/>
</dbReference>
<comment type="caution">
    <text evidence="8">The sequence shown here is derived from an EMBL/GenBank/DDBJ whole genome shotgun (WGS) entry which is preliminary data.</text>
</comment>
<dbReference type="GO" id="GO:0046872">
    <property type="term" value="F:metal ion binding"/>
    <property type="evidence" value="ECO:0007669"/>
    <property type="project" value="UniProtKB-KW"/>
</dbReference>
<feature type="domain" description="eRF1/Pelota-like N-terminal" evidence="7">
    <location>
        <begin position="1"/>
        <end position="163"/>
    </location>
</feature>
<dbReference type="InterPro" id="IPR042226">
    <property type="entry name" value="eFR1_2_sf"/>
</dbReference>
<dbReference type="InterPro" id="IPR029064">
    <property type="entry name" value="Ribosomal_eL30-like_sf"/>
</dbReference>
<dbReference type="InterPro" id="IPR038069">
    <property type="entry name" value="Pelota/DOM34_N"/>
</dbReference>